<proteinExistence type="predicted"/>
<name>A0A6J6XAE1_9ZZZZ</name>
<sequence length="109" mass="12083">MSNPPTLTAEQRSAALVKAGEARRVRAEVKMLLKLHRITLAELFERSDTDEIVAKLKVVSALESLPGVGKVLARRTMADLEIAENRRLRGLGPKQRLALLAIFPEKSQK</sequence>
<evidence type="ECO:0000259" key="1">
    <source>
        <dbReference type="Pfam" id="PF22525"/>
    </source>
</evidence>
<accession>A0A6J6XAE1</accession>
<dbReference type="EMBL" id="CAEZZU010000174">
    <property type="protein sequence ID" value="CAB4785771.1"/>
    <property type="molecule type" value="Genomic_DNA"/>
</dbReference>
<dbReference type="Pfam" id="PF22525">
    <property type="entry name" value="H2TH_5"/>
    <property type="match status" value="1"/>
</dbReference>
<dbReference type="EMBL" id="CAFBOR010000096">
    <property type="protein sequence ID" value="CAB4987841.1"/>
    <property type="molecule type" value="Genomic_DNA"/>
</dbReference>
<evidence type="ECO:0000313" key="7">
    <source>
        <dbReference type="EMBL" id="CAB5008465.1"/>
    </source>
</evidence>
<dbReference type="NCBIfam" id="NF041260">
    <property type="entry name" value="actino_IHF"/>
    <property type="match status" value="1"/>
</dbReference>
<evidence type="ECO:0000313" key="5">
    <source>
        <dbReference type="EMBL" id="CAB4857771.1"/>
    </source>
</evidence>
<evidence type="ECO:0000313" key="2">
    <source>
        <dbReference type="EMBL" id="CAB4663410.1"/>
    </source>
</evidence>
<evidence type="ECO:0000313" key="3">
    <source>
        <dbReference type="EMBL" id="CAB4785771.1"/>
    </source>
</evidence>
<protein>
    <submittedName>
        <fullName evidence="4">Unannotated protein</fullName>
    </submittedName>
</protein>
<dbReference type="InterPro" id="IPR047806">
    <property type="entry name" value="IHF_actinobact"/>
</dbReference>
<dbReference type="EMBL" id="CAFBLK010000026">
    <property type="protein sequence ID" value="CAB4857771.1"/>
    <property type="molecule type" value="Genomic_DNA"/>
</dbReference>
<evidence type="ECO:0000313" key="6">
    <source>
        <dbReference type="EMBL" id="CAB4987841.1"/>
    </source>
</evidence>
<dbReference type="AlphaFoldDB" id="A0A6J6XAE1"/>
<dbReference type="InterPro" id="IPR055201">
    <property type="entry name" value="IHF-like_H2TH"/>
</dbReference>
<dbReference type="EMBL" id="CAEZWM010000145">
    <property type="protein sequence ID" value="CAB4663410.1"/>
    <property type="molecule type" value="Genomic_DNA"/>
</dbReference>
<organism evidence="4">
    <name type="scientific">freshwater metagenome</name>
    <dbReference type="NCBI Taxonomy" id="449393"/>
    <lineage>
        <taxon>unclassified sequences</taxon>
        <taxon>metagenomes</taxon>
        <taxon>ecological metagenomes</taxon>
    </lineage>
</organism>
<feature type="domain" description="Integration host factor-like helix-two turn-helix" evidence="1">
    <location>
        <begin position="33"/>
        <end position="103"/>
    </location>
</feature>
<reference evidence="4" key="1">
    <citation type="submission" date="2020-05" db="EMBL/GenBank/DDBJ databases">
        <authorList>
            <person name="Chiriac C."/>
            <person name="Salcher M."/>
            <person name="Ghai R."/>
            <person name="Kavagutti S V."/>
        </authorList>
    </citation>
    <scope>NUCLEOTIDE SEQUENCE</scope>
</reference>
<dbReference type="Gene3D" id="1.10.8.50">
    <property type="match status" value="1"/>
</dbReference>
<evidence type="ECO:0000313" key="4">
    <source>
        <dbReference type="EMBL" id="CAB4794091.1"/>
    </source>
</evidence>
<dbReference type="EMBL" id="CAFAAH010000072">
    <property type="protein sequence ID" value="CAB4794091.1"/>
    <property type="molecule type" value="Genomic_DNA"/>
</dbReference>
<dbReference type="EMBL" id="CAFBPF010000056">
    <property type="protein sequence ID" value="CAB5008465.1"/>
    <property type="molecule type" value="Genomic_DNA"/>
</dbReference>
<gene>
    <name evidence="2" type="ORF">UFOPK2242_01106</name>
    <name evidence="3" type="ORF">UFOPK2925_01114</name>
    <name evidence="4" type="ORF">UFOPK2996_00674</name>
    <name evidence="5" type="ORF">UFOPK3317_00247</name>
    <name evidence="6" type="ORF">UFOPK3974_00774</name>
    <name evidence="7" type="ORF">UFOPK4071_00587</name>
</gene>